<evidence type="ECO:0000313" key="1">
    <source>
        <dbReference type="EMBL" id="EMS55308.1"/>
    </source>
</evidence>
<dbReference type="SUPFAM" id="SSF52047">
    <property type="entry name" value="RNI-like"/>
    <property type="match status" value="1"/>
</dbReference>
<name>M7YWZ0_TRIUA</name>
<accession>M7YWZ0</accession>
<dbReference type="STRING" id="4572.M7YWZ0"/>
<dbReference type="AlphaFoldDB" id="M7YWZ0"/>
<dbReference type="EMBL" id="KD171772">
    <property type="protein sequence ID" value="EMS55308.1"/>
    <property type="molecule type" value="Genomic_DNA"/>
</dbReference>
<protein>
    <recommendedName>
        <fullName evidence="2">FBD domain-containing protein</fullName>
    </recommendedName>
</protein>
<sequence>MRDDGFTDELRLAVYGSPSHHLLLVDSVSLAFPYNHPHSLLLCHWKSSIHLHIMIDGVFGFEKSPYYNLALPPKSPNLHYFSFPTTCVTSDDFCEVISKLQSLKGMAVDESLVNYEVLLHVHQCCPDFLELKVFALYVDEDMASVICESLPRLKKLEIPNSDMSCAAIVKFLDCLEELEYLDISGYETSAISSSVLHKASRLKAFIWNSKFELGEFMDCSNCGEHNINPQEPCKCTMDNKVMDWLAGPSQTA</sequence>
<organism evidence="1">
    <name type="scientific">Triticum urartu</name>
    <name type="common">Red wild einkorn</name>
    <name type="synonym">Crithodium urartu</name>
    <dbReference type="NCBI Taxonomy" id="4572"/>
    <lineage>
        <taxon>Eukaryota</taxon>
        <taxon>Viridiplantae</taxon>
        <taxon>Streptophyta</taxon>
        <taxon>Embryophyta</taxon>
        <taxon>Tracheophyta</taxon>
        <taxon>Spermatophyta</taxon>
        <taxon>Magnoliopsida</taxon>
        <taxon>Liliopsida</taxon>
        <taxon>Poales</taxon>
        <taxon>Poaceae</taxon>
        <taxon>BOP clade</taxon>
        <taxon>Pooideae</taxon>
        <taxon>Triticodae</taxon>
        <taxon>Triticeae</taxon>
        <taxon>Triticinae</taxon>
        <taxon>Triticum</taxon>
    </lineage>
</organism>
<proteinExistence type="predicted"/>
<reference evidence="1" key="1">
    <citation type="journal article" date="2013" name="Nature">
        <title>Draft genome of the wheat A-genome progenitor Triticum urartu.</title>
        <authorList>
            <person name="Ling H.Q."/>
            <person name="Zhao S."/>
            <person name="Liu D."/>
            <person name="Wang J."/>
            <person name="Sun H."/>
            <person name="Zhang C."/>
            <person name="Fan H."/>
            <person name="Li D."/>
            <person name="Dong L."/>
            <person name="Tao Y."/>
            <person name="Gao C."/>
            <person name="Wu H."/>
            <person name="Li Y."/>
            <person name="Cui Y."/>
            <person name="Guo X."/>
            <person name="Zheng S."/>
            <person name="Wang B."/>
            <person name="Yu K."/>
            <person name="Liang Q."/>
            <person name="Yang W."/>
            <person name="Lou X."/>
            <person name="Chen J."/>
            <person name="Feng M."/>
            <person name="Jian J."/>
            <person name="Zhang X."/>
            <person name="Luo G."/>
            <person name="Jiang Y."/>
            <person name="Liu J."/>
            <person name="Wang Z."/>
            <person name="Sha Y."/>
            <person name="Zhang B."/>
            <person name="Wu H."/>
            <person name="Tang D."/>
            <person name="Shen Q."/>
            <person name="Xue P."/>
            <person name="Zou S."/>
            <person name="Wang X."/>
            <person name="Liu X."/>
            <person name="Wang F."/>
            <person name="Yang Y."/>
            <person name="An X."/>
            <person name="Dong Z."/>
            <person name="Zhang K."/>
            <person name="Zhang X."/>
            <person name="Luo M.C."/>
            <person name="Dvorak J."/>
            <person name="Tong Y."/>
            <person name="Wang J."/>
            <person name="Yang H."/>
            <person name="Li Z."/>
            <person name="Wang D."/>
            <person name="Zhang A."/>
            <person name="Wang J."/>
        </authorList>
    </citation>
    <scope>NUCLEOTIDE SEQUENCE</scope>
</reference>
<dbReference type="Gene3D" id="3.80.10.10">
    <property type="entry name" value="Ribonuclease Inhibitor"/>
    <property type="match status" value="1"/>
</dbReference>
<gene>
    <name evidence="1" type="ORF">TRIUR3_22639</name>
</gene>
<dbReference type="InterPro" id="IPR032675">
    <property type="entry name" value="LRR_dom_sf"/>
</dbReference>
<dbReference type="PANTHER" id="PTHR38926:SF12">
    <property type="entry name" value="F-BOX DOMAIN CONTAINING PROTEIN, EXPRESSED"/>
    <property type="match status" value="1"/>
</dbReference>
<evidence type="ECO:0008006" key="2">
    <source>
        <dbReference type="Google" id="ProtNLM"/>
    </source>
</evidence>
<dbReference type="eggNOG" id="ENOG502SCR9">
    <property type="taxonomic scope" value="Eukaryota"/>
</dbReference>
<dbReference type="PANTHER" id="PTHR38926">
    <property type="entry name" value="F-BOX DOMAIN CONTAINING PROTEIN, EXPRESSED"/>
    <property type="match status" value="1"/>
</dbReference>